<dbReference type="SUPFAM" id="SSF56112">
    <property type="entry name" value="Protein kinase-like (PK-like)"/>
    <property type="match status" value="1"/>
</dbReference>
<dbReference type="GO" id="GO:0016301">
    <property type="term" value="F:kinase activity"/>
    <property type="evidence" value="ECO:0007669"/>
    <property type="project" value="UniProtKB-KW"/>
</dbReference>
<evidence type="ECO:0000259" key="1">
    <source>
        <dbReference type="Pfam" id="PF01636"/>
    </source>
</evidence>
<dbReference type="Proteomes" id="UP000313359">
    <property type="component" value="Unassembled WGS sequence"/>
</dbReference>
<dbReference type="AlphaFoldDB" id="A0A5C2SNL8"/>
<proteinExistence type="predicted"/>
<dbReference type="Gene3D" id="3.90.1200.10">
    <property type="match status" value="1"/>
</dbReference>
<protein>
    <submittedName>
        <fullName evidence="2">Kinase-like protein</fullName>
    </submittedName>
</protein>
<dbReference type="Pfam" id="PF01636">
    <property type="entry name" value="APH"/>
    <property type="match status" value="1"/>
</dbReference>
<sequence>MNRLVGSLEDESLHVYSDTEFLDDIECSSPLVTTRQESIVALSPTLVAKPVPWGVDPQDEVQAIVKARSIGINAPQARRVVSDPDDGGHYIIMDRVQGRTLEQLWPSLGLLDTIRVGRQLRGYVRAMQSVTAQTTGGLHSGVATSTAVGDLHGPARHASPAVFSQYLQWWLLECRPEYCKPLPHLVLPPPTQHVFVHQDLALRNMILDPDGVLWLVDWNLAGFYPDYMEYLGMTPSKIEWIFGKTWAAWWGRVRWELLRWLVFGRAGRYRKEREMLAHVRQRSLRYRLEKTPFSDFLPS</sequence>
<feature type="domain" description="Aminoglycoside phosphotransferase" evidence="1">
    <location>
        <begin position="58"/>
        <end position="225"/>
    </location>
</feature>
<evidence type="ECO:0000313" key="3">
    <source>
        <dbReference type="Proteomes" id="UP000313359"/>
    </source>
</evidence>
<evidence type="ECO:0000313" key="2">
    <source>
        <dbReference type="EMBL" id="RPD65362.1"/>
    </source>
</evidence>
<dbReference type="InterPro" id="IPR011009">
    <property type="entry name" value="Kinase-like_dom_sf"/>
</dbReference>
<dbReference type="STRING" id="1328759.A0A5C2SNL8"/>
<dbReference type="PANTHER" id="PTHR21310">
    <property type="entry name" value="AMINOGLYCOSIDE PHOSPHOTRANSFERASE-RELATED-RELATED"/>
    <property type="match status" value="1"/>
</dbReference>
<organism evidence="2 3">
    <name type="scientific">Lentinus tigrinus ALCF2SS1-6</name>
    <dbReference type="NCBI Taxonomy" id="1328759"/>
    <lineage>
        <taxon>Eukaryota</taxon>
        <taxon>Fungi</taxon>
        <taxon>Dikarya</taxon>
        <taxon>Basidiomycota</taxon>
        <taxon>Agaricomycotina</taxon>
        <taxon>Agaricomycetes</taxon>
        <taxon>Polyporales</taxon>
        <taxon>Polyporaceae</taxon>
        <taxon>Lentinus</taxon>
    </lineage>
</organism>
<accession>A0A5C2SNL8</accession>
<dbReference type="OrthoDB" id="4177236at2759"/>
<dbReference type="InterPro" id="IPR002575">
    <property type="entry name" value="Aminoglycoside_PTrfase"/>
</dbReference>
<keyword evidence="3" id="KW-1185">Reference proteome</keyword>
<reference evidence="2" key="1">
    <citation type="journal article" date="2018" name="Genome Biol. Evol.">
        <title>Genomics and development of Lentinus tigrinus, a white-rot wood-decaying mushroom with dimorphic fruiting bodies.</title>
        <authorList>
            <person name="Wu B."/>
            <person name="Xu Z."/>
            <person name="Knudson A."/>
            <person name="Carlson A."/>
            <person name="Chen N."/>
            <person name="Kovaka S."/>
            <person name="LaButti K."/>
            <person name="Lipzen A."/>
            <person name="Pennachio C."/>
            <person name="Riley R."/>
            <person name="Schakwitz W."/>
            <person name="Umezawa K."/>
            <person name="Ohm R.A."/>
            <person name="Grigoriev I.V."/>
            <person name="Nagy L.G."/>
            <person name="Gibbons J."/>
            <person name="Hibbett D."/>
        </authorList>
    </citation>
    <scope>NUCLEOTIDE SEQUENCE [LARGE SCALE GENOMIC DNA]</scope>
    <source>
        <strain evidence="2">ALCF2SS1-6</strain>
    </source>
</reference>
<gene>
    <name evidence="2" type="ORF">L227DRAFT_570693</name>
</gene>
<keyword evidence="2" id="KW-0418">Kinase</keyword>
<keyword evidence="2" id="KW-0808">Transferase</keyword>
<dbReference type="EMBL" id="ML122252">
    <property type="protein sequence ID" value="RPD65362.1"/>
    <property type="molecule type" value="Genomic_DNA"/>
</dbReference>
<dbReference type="InterPro" id="IPR051678">
    <property type="entry name" value="AGP_Transferase"/>
</dbReference>
<name>A0A5C2SNL8_9APHY</name>